<proteinExistence type="predicted"/>
<keyword evidence="3" id="KW-0808">Transferase</keyword>
<dbReference type="CDD" id="cd04301">
    <property type="entry name" value="NAT_SF"/>
    <property type="match status" value="1"/>
</dbReference>
<accession>A0A1H6FZK3</accession>
<dbReference type="AlphaFoldDB" id="A0A1H6FZK3"/>
<evidence type="ECO:0000313" key="3">
    <source>
        <dbReference type="EMBL" id="SEH16259.1"/>
    </source>
</evidence>
<dbReference type="InterPro" id="IPR016181">
    <property type="entry name" value="Acyl_CoA_acyltransferase"/>
</dbReference>
<organism evidence="3 4">
    <name type="scientific">Thermoleophilum album</name>
    <dbReference type="NCBI Taxonomy" id="29539"/>
    <lineage>
        <taxon>Bacteria</taxon>
        <taxon>Bacillati</taxon>
        <taxon>Actinomycetota</taxon>
        <taxon>Thermoleophilia</taxon>
        <taxon>Thermoleophilales</taxon>
        <taxon>Thermoleophilaceae</taxon>
        <taxon>Thermoleophilum</taxon>
    </lineage>
</organism>
<feature type="domain" description="N-acetyltransferase" evidence="2">
    <location>
        <begin position="89"/>
        <end position="303"/>
    </location>
</feature>
<feature type="transmembrane region" description="Helical" evidence="1">
    <location>
        <begin position="50"/>
        <end position="71"/>
    </location>
</feature>
<dbReference type="Gene3D" id="3.40.630.30">
    <property type="match status" value="1"/>
</dbReference>
<dbReference type="Proteomes" id="UP000222056">
    <property type="component" value="Unassembled WGS sequence"/>
</dbReference>
<name>A0A1H6FZK3_THEAL</name>
<dbReference type="Pfam" id="PF00583">
    <property type="entry name" value="Acetyltransf_1"/>
    <property type="match status" value="1"/>
</dbReference>
<reference evidence="4" key="1">
    <citation type="submission" date="2016-10" db="EMBL/GenBank/DDBJ databases">
        <authorList>
            <person name="Varghese N."/>
            <person name="Submissions S."/>
        </authorList>
    </citation>
    <scope>NUCLEOTIDE SEQUENCE [LARGE SCALE GENOMIC DNA]</scope>
    <source>
        <strain evidence="4">ATCC 35263</strain>
    </source>
</reference>
<protein>
    <submittedName>
        <fullName evidence="3">Acetyltransferase (GNAT) family protein</fullName>
    </submittedName>
</protein>
<evidence type="ECO:0000313" key="4">
    <source>
        <dbReference type="Proteomes" id="UP000222056"/>
    </source>
</evidence>
<dbReference type="EMBL" id="FNWJ01000003">
    <property type="protein sequence ID" value="SEH16259.1"/>
    <property type="molecule type" value="Genomic_DNA"/>
</dbReference>
<evidence type="ECO:0000259" key="2">
    <source>
        <dbReference type="PROSITE" id="PS51186"/>
    </source>
</evidence>
<evidence type="ECO:0000256" key="1">
    <source>
        <dbReference type="SAM" id="Phobius"/>
    </source>
</evidence>
<keyword evidence="1" id="KW-1133">Transmembrane helix</keyword>
<keyword evidence="1" id="KW-0472">Membrane</keyword>
<keyword evidence="1" id="KW-0812">Transmembrane</keyword>
<dbReference type="InterPro" id="IPR000182">
    <property type="entry name" value="GNAT_dom"/>
</dbReference>
<dbReference type="SUPFAM" id="SSF55729">
    <property type="entry name" value="Acyl-CoA N-acyltransferases (Nat)"/>
    <property type="match status" value="1"/>
</dbReference>
<feature type="transmembrane region" description="Helical" evidence="1">
    <location>
        <begin position="21"/>
        <end position="38"/>
    </location>
</feature>
<dbReference type="GO" id="GO:0016747">
    <property type="term" value="F:acyltransferase activity, transferring groups other than amino-acyl groups"/>
    <property type="evidence" value="ECO:0007669"/>
    <property type="project" value="InterPro"/>
</dbReference>
<gene>
    <name evidence="3" type="ORF">SAMN02745716_2129</name>
</gene>
<dbReference type="PROSITE" id="PS51186">
    <property type="entry name" value="GNAT"/>
    <property type="match status" value="1"/>
</dbReference>
<keyword evidence="4" id="KW-1185">Reference proteome</keyword>
<sequence>MSLLASGRPRPSDGTAPVVQLSQGLAIALVAAALGYALHHLPFLEDHAMLSAALSVAAAGVAAVALGAVAVPSRRRLLPVVVFAPGRTSPVQPLERRDIDFCVALHREALGHGFFVELGDRFMRAYYRTFLDSPHAVAIKTDVGGQAVGFLVGATRARAHRRWTLRHRGATLALLAAAGLVGHPRVAVRFVRTRLARYLRTWRRHRVNESAQRSVVAPDPAVLTHVAVVPGARGSGAGQQLVEAFTDHARRAGADRALLTTLAGEGGAGGFYERLGWRKSGVHTTADGHRVEEWTFALEVAIP</sequence>
<dbReference type="STRING" id="29539.SAMN02745716_2129"/>